<accession>A0A6I6E7F0</accession>
<evidence type="ECO:0000256" key="2">
    <source>
        <dbReference type="SAM" id="Phobius"/>
    </source>
</evidence>
<feature type="transmembrane region" description="Helical" evidence="2">
    <location>
        <begin position="768"/>
        <end position="788"/>
    </location>
</feature>
<dbReference type="RefSeq" id="WP_153974779.1">
    <property type="nucleotide sequence ID" value="NZ_CP039268.1"/>
</dbReference>
<evidence type="ECO:0000313" key="4">
    <source>
        <dbReference type="Proteomes" id="UP000426424"/>
    </source>
</evidence>
<name>A0A6I6E7F0_THETI</name>
<dbReference type="AlphaFoldDB" id="A0A6I6E7F0"/>
<gene>
    <name evidence="3" type="ORF">E6P07_06035</name>
</gene>
<dbReference type="OrthoDB" id="5747753at2"/>
<dbReference type="Proteomes" id="UP000426424">
    <property type="component" value="Chromosome"/>
</dbReference>
<feature type="transmembrane region" description="Helical" evidence="2">
    <location>
        <begin position="696"/>
        <end position="715"/>
    </location>
</feature>
<protein>
    <submittedName>
        <fullName evidence="3">Sulfite exporter TauE/SafE family protein</fullName>
    </submittedName>
</protein>
<keyword evidence="2" id="KW-0472">Membrane</keyword>
<reference evidence="3 4" key="1">
    <citation type="submission" date="2019-12" db="EMBL/GenBank/DDBJ databases">
        <title>The complete genome of the thermophilic, anoxygenic phototrophic gammaproteobacterium Thermochromatium tepidum.</title>
        <authorList>
            <person name="Sattley W.M."/>
            <person name="Swingley W.D."/>
            <person name="Burchell B.M."/>
            <person name="Gurbani S.A."/>
            <person name="Kujawa C.M."/>
            <person name="Nuccio D.A."/>
            <person name="Schladweiler J."/>
            <person name="Shaffer K.N."/>
            <person name="Stokes L.M."/>
            <person name="Touchman J.W."/>
            <person name="Blankenship R.E."/>
            <person name="Madigan M.T."/>
        </authorList>
    </citation>
    <scope>NUCLEOTIDE SEQUENCE [LARGE SCALE GENOMIC DNA]</scope>
    <source>
        <strain evidence="3 4">ATCC 43061</strain>
    </source>
</reference>
<organism evidence="3 4">
    <name type="scientific">Thermochromatium tepidum ATCC 43061</name>
    <dbReference type="NCBI Taxonomy" id="316276"/>
    <lineage>
        <taxon>Bacteria</taxon>
        <taxon>Pseudomonadati</taxon>
        <taxon>Pseudomonadota</taxon>
        <taxon>Gammaproteobacteria</taxon>
        <taxon>Chromatiales</taxon>
        <taxon>Chromatiaceae</taxon>
        <taxon>Thermochromatium</taxon>
    </lineage>
</organism>
<proteinExistence type="predicted"/>
<feature type="transmembrane region" description="Helical" evidence="2">
    <location>
        <begin position="948"/>
        <end position="969"/>
    </location>
</feature>
<evidence type="ECO:0000313" key="3">
    <source>
        <dbReference type="EMBL" id="QGU32583.1"/>
    </source>
</evidence>
<sequence>MSSPLPTTTESAAKYFHARVFKPAEGIFLFHPRALERLVAEHLEPWADSGPIPSLGYHVMSSKDFLSALEYENPEALVVIEGLALPEYVILLPIPLDLHLDHEGFVSLLREYWARRFEGEIARAWQLARDRDSDRADFGPERLRALIGEIALDEVRDVLARDGVLPRGLDDTLVCRAFVALVMRLRYFSPGVRGYFFPAIHDWRALDAWIRDSGLDLPPPSLDGPLPALLESSRPDPDCGHPTRLIRLPSGFPYARSDADLEIYRSAQTSSTKPDTRLSENEPAADQGPWPQNGFQIQDGLTKRCVAAFQSEPQSKEPIRLGWLLDPLLSLVAVALEPLLKLFVRQRHPGLSQLARTLAQALYPPLFILAIRRARHAEQSERLAESIAHLAVARRRLLAMTAAGIAASNQLLWLIDQRQRHAEQSLADRLAVQCTLNPGMSRELKALIQRLGDAVLDQHWSAIDLCRDLELVLIERRTTYYQIEPIAWLRARARVPLRRILPFQSRLKALRLLDSLQNRLERLGWPLEEVERFSRPLHALSKRITEQLERQLRPRLQRALEEAGFSPGNHREEVAFNKLLHELLDVIEHRRHLKFTDVRDIVARNLLRLPDLTLAEWRTGDRLARFDRCAERALPGLYRPGEIYITGLQRLGAPLFGTPQGRLLLRHLILPVGLSFLILKTLDILIGILPTLEATFHLASLWLILGLGGVINALAYTRTGRLGVRAFLRALWWTLRLLLFDGLRRLLRWPPIKRILETELIRGLERNLLRPFLSGTLLMLPIIGLASLIQGGLIDLNLSMAALTLVLGVLIRNTPGGRRLFDDLVSAGGQFLRRLNQTLVIGLIQELMLFFKEVTRRFQQILHRIEERMSHRLGESWLELAFKGLLMPVWRALEWVIQFYVTVLVEPQINPIKHFPLVTIAHKLMLPFLPLITSIMSDMLEPILPKWIALPFVTLTILLLPGLAGFLVWELKENWKLYAANHAGAPNAVDVKPGLYAVRREHLTWVPIEPAIVGSHGETLRGMLRRGFHSGTLPKSFDRLRCVMRRQIEQAIETPQRLHEAQRHLNEIKRTLGRFCDRELAYALRRRCQDPNCNLSSVWTRRPRLATASFELTLDLRLKPPHERARIALQLCLYLREPDLHLKVSLQGDGDALGALCREHIREDIRVFGARAGATQVTMDLG</sequence>
<dbReference type="KEGG" id="ttp:E6P07_06035"/>
<dbReference type="EMBL" id="CP039268">
    <property type="protein sequence ID" value="QGU32583.1"/>
    <property type="molecule type" value="Genomic_DNA"/>
</dbReference>
<feature type="region of interest" description="Disordered" evidence="1">
    <location>
        <begin position="268"/>
        <end position="291"/>
    </location>
</feature>
<keyword evidence="2" id="KW-1133">Transmembrane helix</keyword>
<keyword evidence="2" id="KW-0812">Transmembrane</keyword>
<keyword evidence="4" id="KW-1185">Reference proteome</keyword>
<evidence type="ECO:0000256" key="1">
    <source>
        <dbReference type="SAM" id="MobiDB-lite"/>
    </source>
</evidence>